<evidence type="ECO:0000313" key="2">
    <source>
        <dbReference type="Proteomes" id="UP000680038"/>
    </source>
</evidence>
<dbReference type="Proteomes" id="UP000680038">
    <property type="component" value="Unassembled WGS sequence"/>
</dbReference>
<evidence type="ECO:0008006" key="3">
    <source>
        <dbReference type="Google" id="ProtNLM"/>
    </source>
</evidence>
<organism evidence="1 2">
    <name type="scientific">Dyadobacter helix</name>
    <dbReference type="NCBI Taxonomy" id="2822344"/>
    <lineage>
        <taxon>Bacteria</taxon>
        <taxon>Pseudomonadati</taxon>
        <taxon>Bacteroidota</taxon>
        <taxon>Cytophagia</taxon>
        <taxon>Cytophagales</taxon>
        <taxon>Spirosomataceae</taxon>
        <taxon>Dyadobacter</taxon>
    </lineage>
</organism>
<evidence type="ECO:0000313" key="1">
    <source>
        <dbReference type="EMBL" id="CAG5002264.1"/>
    </source>
</evidence>
<sequence length="261" mass="28874">MVVDPVSSGDYTQSPYQYVLNNPAKYIDPFGLWEETANRYTTTDQGDIKRFMSYLNFERLVFGNNPSSEQMVGFAEGEMKEAGGTMSNGGKLVSEVREKRYRGRLGIEWYPDKESVKNAWYDVQGGLTPNALNPRSIGHNYLWTTYNGPNNPKKYSGKDDYSYLPRNPVELAGYTHDKYYDSKGVHGAEGLFTSKEVIGADWRFVLTQNMNAANSALDPISRIKAAGFAVGLGIFAAPKTVFYGLVEAVKLAGPGASAIKP</sequence>
<protein>
    <recommendedName>
        <fullName evidence="3">RHS repeat-associated core domain-containing protein</fullName>
    </recommendedName>
</protein>
<keyword evidence="2" id="KW-1185">Reference proteome</keyword>
<accession>A0A916JC46</accession>
<proteinExistence type="predicted"/>
<reference evidence="1" key="1">
    <citation type="submission" date="2021-04" db="EMBL/GenBank/DDBJ databases">
        <authorList>
            <person name="Rodrigo-Torres L."/>
            <person name="Arahal R. D."/>
            <person name="Lucena T."/>
        </authorList>
    </citation>
    <scope>NUCLEOTIDE SEQUENCE</scope>
    <source>
        <strain evidence="1">CECT 9275</strain>
    </source>
</reference>
<comment type="caution">
    <text evidence="1">The sequence shown here is derived from an EMBL/GenBank/DDBJ whole genome shotgun (WGS) entry which is preliminary data.</text>
</comment>
<name>A0A916JC46_9BACT</name>
<dbReference type="AlphaFoldDB" id="A0A916JC46"/>
<gene>
    <name evidence="1" type="ORF">DYBT9275_02853</name>
</gene>
<dbReference type="EMBL" id="CAJRAF010000002">
    <property type="protein sequence ID" value="CAG5002264.1"/>
    <property type="molecule type" value="Genomic_DNA"/>
</dbReference>